<feature type="compositionally biased region" description="Basic and acidic residues" evidence="1">
    <location>
        <begin position="66"/>
        <end position="85"/>
    </location>
</feature>
<name>A0A9D5BTN7_9LILI</name>
<sequence>MASKQRPPSSDSSSSSEEEEQVLQHPPPRAKNPSLKSTSPKTKPSKSLQKPSYDEEDEDGEPPVSQKKDQKKKEVSVKKDEKKNEEEEEEGSNDEEDEKQQEEEDEDDDNDDGTGTSDEEKQQLSKKPDSMAISASGSDSCSEPEPEPSEKPAAVGIVTPAASGRKRPRGSAPSEPENTENKKPVMRIWEVKSKGKSALKVVKDQEQEGDPRYELMWRAFAQEGNGDISLSLLKRGLKLVDPEKARILERRFFKLEQARMRLRLKWLDKTKEAICLLVYVNWFQLATFCSNVLLWWHLACIERLLLLRVVAVKDDVEVAEVDAAIAKADAAEVKSEKADVAALLQVAAILDELC</sequence>
<feature type="region of interest" description="Disordered" evidence="1">
    <location>
        <begin position="1"/>
        <end position="184"/>
    </location>
</feature>
<accession>A0A9D5BTN7</accession>
<feature type="compositionally biased region" description="Acidic residues" evidence="1">
    <location>
        <begin position="86"/>
        <end position="112"/>
    </location>
</feature>
<comment type="caution">
    <text evidence="2">The sequence shown here is derived from an EMBL/GenBank/DDBJ whole genome shotgun (WGS) entry which is preliminary data.</text>
</comment>
<dbReference type="EMBL" id="JAGGNH010000069">
    <property type="protein sequence ID" value="KAJ0960594.1"/>
    <property type="molecule type" value="Genomic_DNA"/>
</dbReference>
<feature type="compositionally biased region" description="Basic and acidic residues" evidence="1">
    <location>
        <begin position="118"/>
        <end position="129"/>
    </location>
</feature>
<dbReference type="Proteomes" id="UP001085076">
    <property type="component" value="Unassembled WGS sequence"/>
</dbReference>
<dbReference type="OrthoDB" id="661680at2759"/>
<evidence type="ECO:0000313" key="3">
    <source>
        <dbReference type="Proteomes" id="UP001085076"/>
    </source>
</evidence>
<organism evidence="2 3">
    <name type="scientific">Dioscorea zingiberensis</name>
    <dbReference type="NCBI Taxonomy" id="325984"/>
    <lineage>
        <taxon>Eukaryota</taxon>
        <taxon>Viridiplantae</taxon>
        <taxon>Streptophyta</taxon>
        <taxon>Embryophyta</taxon>
        <taxon>Tracheophyta</taxon>
        <taxon>Spermatophyta</taxon>
        <taxon>Magnoliopsida</taxon>
        <taxon>Liliopsida</taxon>
        <taxon>Dioscoreales</taxon>
        <taxon>Dioscoreaceae</taxon>
        <taxon>Dioscorea</taxon>
    </lineage>
</organism>
<reference evidence="2 3" key="1">
    <citation type="journal article" date="2022" name="Hortic Res">
        <title>The genome of Dioscorea zingiberensis sheds light on the biosynthesis, origin and evolution of the medicinally important diosgenin saponins.</title>
        <authorList>
            <person name="Li Y."/>
            <person name="Tan C."/>
            <person name="Li Z."/>
            <person name="Guo J."/>
            <person name="Li S."/>
            <person name="Chen X."/>
            <person name="Wang C."/>
            <person name="Dai X."/>
            <person name="Yang H."/>
            <person name="Song W."/>
            <person name="Hou L."/>
            <person name="Xu J."/>
            <person name="Tong Z."/>
            <person name="Xu A."/>
            <person name="Yuan X."/>
            <person name="Wang W."/>
            <person name="Yang Q."/>
            <person name="Chen L."/>
            <person name="Sun Z."/>
            <person name="Wang K."/>
            <person name="Pan B."/>
            <person name="Chen J."/>
            <person name="Bao Y."/>
            <person name="Liu F."/>
            <person name="Qi X."/>
            <person name="Gang D.R."/>
            <person name="Wen J."/>
            <person name="Li J."/>
        </authorList>
    </citation>
    <scope>NUCLEOTIDE SEQUENCE [LARGE SCALE GENOMIC DNA]</scope>
    <source>
        <strain evidence="2">Dzin_1.0</strain>
    </source>
</reference>
<evidence type="ECO:0000313" key="2">
    <source>
        <dbReference type="EMBL" id="KAJ0960594.1"/>
    </source>
</evidence>
<proteinExistence type="predicted"/>
<gene>
    <name evidence="2" type="ORF">J5N97_001519</name>
</gene>
<dbReference type="AlphaFoldDB" id="A0A9D5BTN7"/>
<evidence type="ECO:0000256" key="1">
    <source>
        <dbReference type="SAM" id="MobiDB-lite"/>
    </source>
</evidence>
<protein>
    <submittedName>
        <fullName evidence="2">Uncharacterized protein</fullName>
    </submittedName>
</protein>
<keyword evidence="3" id="KW-1185">Reference proteome</keyword>
<feature type="compositionally biased region" description="Low complexity" evidence="1">
    <location>
        <begin position="31"/>
        <end position="51"/>
    </location>
</feature>